<dbReference type="Pfam" id="PF00617">
    <property type="entry name" value="RasGEF"/>
    <property type="match status" value="1"/>
</dbReference>
<feature type="region of interest" description="Disordered" evidence="3">
    <location>
        <begin position="690"/>
        <end position="748"/>
    </location>
</feature>
<dbReference type="InParanoid" id="A0A163JEJ6"/>
<feature type="region of interest" description="Disordered" evidence="3">
    <location>
        <begin position="14"/>
        <end position="46"/>
    </location>
</feature>
<protein>
    <recommendedName>
        <fullName evidence="8">Ras GEF</fullName>
    </recommendedName>
</protein>
<feature type="compositionally biased region" description="Polar residues" evidence="3">
    <location>
        <begin position="351"/>
        <end position="366"/>
    </location>
</feature>
<dbReference type="AlphaFoldDB" id="A0A163JEJ6"/>
<accession>A0A163JEJ6</accession>
<evidence type="ECO:0000256" key="2">
    <source>
        <dbReference type="PROSITE-ProRule" id="PRU00168"/>
    </source>
</evidence>
<dbReference type="InterPro" id="IPR027417">
    <property type="entry name" value="P-loop_NTPase"/>
</dbReference>
<feature type="region of interest" description="Disordered" evidence="3">
    <location>
        <begin position="294"/>
        <end position="451"/>
    </location>
</feature>
<gene>
    <name evidence="6" type="primary">ABSGL_04389.1 scaffold 5409</name>
</gene>
<dbReference type="Pfam" id="PF00618">
    <property type="entry name" value="RasGEF_N"/>
    <property type="match status" value="1"/>
</dbReference>
<feature type="region of interest" description="Disordered" evidence="3">
    <location>
        <begin position="95"/>
        <end position="114"/>
    </location>
</feature>
<evidence type="ECO:0000313" key="7">
    <source>
        <dbReference type="Proteomes" id="UP000078561"/>
    </source>
</evidence>
<evidence type="ECO:0000256" key="1">
    <source>
        <dbReference type="ARBA" id="ARBA00022658"/>
    </source>
</evidence>
<evidence type="ECO:0000259" key="5">
    <source>
        <dbReference type="PROSITE" id="PS50212"/>
    </source>
</evidence>
<dbReference type="PANTHER" id="PTHR23113">
    <property type="entry name" value="GUANINE NUCLEOTIDE EXCHANGE FACTOR"/>
    <property type="match status" value="1"/>
</dbReference>
<keyword evidence="1 2" id="KW-0344">Guanine-nucleotide releasing factor</keyword>
<sequence>MWLSQRLSAFNKQLRKPIKSQSTTLPSKRSKAQLQTGLSSSQQQSLPTLLQDPIVPSLSPEPSVTTPLVLNITKATATPATPATAATATNDVVSALPSSPTEASGVPSSSTTSTSQLALYTTDIPLEILVVGASQVTKSAAIRLGFDDARPVRSKYKGGNTFQTKLIVDQTSYPLDLVKMDDTYVIDTTEKSSKMQKDFTHFDGAIVCYDTNSRSSMDCLPDLLNAFLTWRIPVHLVGLETNLTGQCETDPQLGKKLATLFGIHSAFIDVYAPHGEKQMRAVYITLVQQIIHPKKRRHHSTISTNSANTSNKASFSGTSIPRRRPVSTPPPKQQQPPTPHQRRNSVRKRNSNPISLTSSGGAISPQTRKRDSMVGRHPSGSSSISSASSSSSSTSPPPLKRYQLRSNQQPAHAEHADPTSNKSVTSAKAVSKTPRPISTYDPRSGLLTPPLSPIRPTSICLPLLPTKKQVFTNPCFTDDLGVPPPASNGTGLTADSIVKKLTLWDYHDQETLTMIFLTFYRKFMTPYQLLQSLIERFEHDYGCDHQPTRLQERIRTILCLWLSHHWGDIYHGQSHQTLHLFLRRLGHNQQLSTMYQLLGPLITRPGPANDPDSVWGLTDEESPSSNPNNCHKNSLYEAWANSPSITTMLCMSASNHSMTSDDSSTVRNKHQRRSSSFDWYNEVDPLHASSSSTITSTSSTTHRGRNTPLTTPYPTVSVDSKLARHKKKKEDSTRTSFFKNGISTKSNKRSSHQQFMGHLASFGGGLVLLETTGRRPFSLIALQSSLRHMSHVRYAMLMDLSVDLLAEQLTWVELTLYRNIKPRDYIRHLWSEKGASEAMVAFLSHAQFIKGWVVSMVLMQNHPCQQVCLYAKFVDLAYRLYHDHRNYNTLASVLDGLHGLQPIKQGLDDSKQQQLQELEALMSPDRNYAVYRQDFEDSNDGTSIPYL</sequence>
<feature type="compositionally biased region" description="Low complexity" evidence="3">
    <location>
        <begin position="378"/>
        <end position="394"/>
    </location>
</feature>
<feature type="compositionally biased region" description="Polar residues" evidence="3">
    <location>
        <begin position="418"/>
        <end position="428"/>
    </location>
</feature>
<feature type="domain" description="N-terminal Ras-GEF" evidence="5">
    <location>
        <begin position="485"/>
        <end position="606"/>
    </location>
</feature>
<dbReference type="EMBL" id="LT552359">
    <property type="protein sequence ID" value="SAL98824.1"/>
    <property type="molecule type" value="Genomic_DNA"/>
</dbReference>
<dbReference type="SUPFAM" id="SSF48366">
    <property type="entry name" value="Ras GEF"/>
    <property type="match status" value="1"/>
</dbReference>
<dbReference type="PANTHER" id="PTHR23113:SF348">
    <property type="entry name" value="GUANYL-NUCLEOTIDE EXCHANGE FACTOR RASGEF, PUTATIVE (AFU_ORTHOLOGUE AFUA_1G04700)-RELATED"/>
    <property type="match status" value="1"/>
</dbReference>
<feature type="compositionally biased region" description="Pro residues" evidence="3">
    <location>
        <begin position="327"/>
        <end position="339"/>
    </location>
</feature>
<feature type="compositionally biased region" description="Basic residues" evidence="3">
    <location>
        <begin position="340"/>
        <end position="350"/>
    </location>
</feature>
<dbReference type="GO" id="GO:0005886">
    <property type="term" value="C:plasma membrane"/>
    <property type="evidence" value="ECO:0007669"/>
    <property type="project" value="TreeGrafter"/>
</dbReference>
<feature type="compositionally biased region" description="Polar residues" evidence="3">
    <location>
        <begin position="734"/>
        <end position="745"/>
    </location>
</feature>
<name>A0A163JEJ6_ABSGL</name>
<feature type="compositionally biased region" description="Low complexity" evidence="3">
    <location>
        <begin position="301"/>
        <end position="316"/>
    </location>
</feature>
<feature type="domain" description="Ras-GEF" evidence="4">
    <location>
        <begin position="801"/>
        <end position="947"/>
    </location>
</feature>
<dbReference type="InterPro" id="IPR036964">
    <property type="entry name" value="RASGEF_cat_dom_sf"/>
</dbReference>
<organism evidence="6">
    <name type="scientific">Absidia glauca</name>
    <name type="common">Pin mould</name>
    <dbReference type="NCBI Taxonomy" id="4829"/>
    <lineage>
        <taxon>Eukaryota</taxon>
        <taxon>Fungi</taxon>
        <taxon>Fungi incertae sedis</taxon>
        <taxon>Mucoromycota</taxon>
        <taxon>Mucoromycotina</taxon>
        <taxon>Mucoromycetes</taxon>
        <taxon>Mucorales</taxon>
        <taxon>Cunninghamellaceae</taxon>
        <taxon>Absidia</taxon>
    </lineage>
</organism>
<dbReference type="InterPro" id="IPR023578">
    <property type="entry name" value="Ras_GEF_dom_sf"/>
</dbReference>
<dbReference type="PROSITE" id="PS50212">
    <property type="entry name" value="RASGEF_NTER"/>
    <property type="match status" value="1"/>
</dbReference>
<dbReference type="InterPro" id="IPR001895">
    <property type="entry name" value="RASGEF_cat_dom"/>
</dbReference>
<evidence type="ECO:0000256" key="3">
    <source>
        <dbReference type="SAM" id="MobiDB-lite"/>
    </source>
</evidence>
<dbReference type="GO" id="GO:0005085">
    <property type="term" value="F:guanyl-nucleotide exchange factor activity"/>
    <property type="evidence" value="ECO:0007669"/>
    <property type="project" value="UniProtKB-KW"/>
</dbReference>
<dbReference type="Gene3D" id="1.20.870.10">
    <property type="entry name" value="Son of sevenless (SoS) protein Chain: S domain 1"/>
    <property type="match status" value="1"/>
</dbReference>
<dbReference type="OrthoDB" id="546434at2759"/>
<dbReference type="Proteomes" id="UP000078561">
    <property type="component" value="Unassembled WGS sequence"/>
</dbReference>
<dbReference type="Gene3D" id="3.40.50.300">
    <property type="entry name" value="P-loop containing nucleotide triphosphate hydrolases"/>
    <property type="match status" value="1"/>
</dbReference>
<evidence type="ECO:0000313" key="6">
    <source>
        <dbReference type="EMBL" id="SAL98824.1"/>
    </source>
</evidence>
<reference evidence="6" key="1">
    <citation type="submission" date="2016-04" db="EMBL/GenBank/DDBJ databases">
        <authorList>
            <person name="Evans L.H."/>
            <person name="Alamgir A."/>
            <person name="Owens N."/>
            <person name="Weber N.D."/>
            <person name="Virtaneva K."/>
            <person name="Barbian K."/>
            <person name="Babar A."/>
            <person name="Rosenke K."/>
        </authorList>
    </citation>
    <scope>NUCLEOTIDE SEQUENCE [LARGE SCALE GENOMIC DNA]</scope>
    <source>
        <strain evidence="6">CBS 101.48</strain>
    </source>
</reference>
<evidence type="ECO:0008006" key="8">
    <source>
        <dbReference type="Google" id="ProtNLM"/>
    </source>
</evidence>
<feature type="compositionally biased region" description="Low complexity" evidence="3">
    <location>
        <begin position="690"/>
        <end position="701"/>
    </location>
</feature>
<keyword evidence="7" id="KW-1185">Reference proteome</keyword>
<dbReference type="Gene3D" id="1.10.840.10">
    <property type="entry name" value="Ras guanine-nucleotide exchange factors catalytic domain"/>
    <property type="match status" value="1"/>
</dbReference>
<dbReference type="InterPro" id="IPR008937">
    <property type="entry name" value="Ras-like_GEF"/>
</dbReference>
<feature type="compositionally biased region" description="Low complexity" evidence="3">
    <location>
        <begin position="33"/>
        <end position="46"/>
    </location>
</feature>
<feature type="compositionally biased region" description="Polar residues" evidence="3">
    <location>
        <begin position="707"/>
        <end position="718"/>
    </location>
</feature>
<dbReference type="PROSITE" id="PS50009">
    <property type="entry name" value="RASGEF_CAT"/>
    <property type="match status" value="1"/>
</dbReference>
<dbReference type="GO" id="GO:0007265">
    <property type="term" value="P:Ras protein signal transduction"/>
    <property type="evidence" value="ECO:0007669"/>
    <property type="project" value="TreeGrafter"/>
</dbReference>
<proteinExistence type="predicted"/>
<evidence type="ECO:0000259" key="4">
    <source>
        <dbReference type="PROSITE" id="PS50009"/>
    </source>
</evidence>
<dbReference type="InterPro" id="IPR000651">
    <property type="entry name" value="Ras-like_Gua-exchang_fac_N"/>
</dbReference>
<dbReference type="STRING" id="4829.A0A163JEJ6"/>
<dbReference type="CDD" id="cd06224">
    <property type="entry name" value="REM"/>
    <property type="match status" value="1"/>
</dbReference>
<dbReference type="SUPFAM" id="SSF52540">
    <property type="entry name" value="P-loop containing nucleoside triphosphate hydrolases"/>
    <property type="match status" value="1"/>
</dbReference>